<organism evidence="1 2">
    <name type="scientific">Microbacterium lacus</name>
    <dbReference type="NCBI Taxonomy" id="415217"/>
    <lineage>
        <taxon>Bacteria</taxon>
        <taxon>Bacillati</taxon>
        <taxon>Actinomycetota</taxon>
        <taxon>Actinomycetes</taxon>
        <taxon>Micrococcales</taxon>
        <taxon>Microbacteriaceae</taxon>
        <taxon>Microbacterium</taxon>
    </lineage>
</organism>
<evidence type="ECO:0000313" key="1">
    <source>
        <dbReference type="EMBL" id="GAA1675582.1"/>
    </source>
</evidence>
<evidence type="ECO:0000313" key="2">
    <source>
        <dbReference type="Proteomes" id="UP001500596"/>
    </source>
</evidence>
<gene>
    <name evidence="1" type="ORF">GCM10009807_19480</name>
</gene>
<proteinExistence type="predicted"/>
<keyword evidence="2" id="KW-1185">Reference proteome</keyword>
<name>A0ABP4SQ26_9MICO</name>
<dbReference type="EMBL" id="BAAAPK010000001">
    <property type="protein sequence ID" value="GAA1675582.1"/>
    <property type="molecule type" value="Genomic_DNA"/>
</dbReference>
<comment type="caution">
    <text evidence="1">The sequence shown here is derived from an EMBL/GenBank/DDBJ whole genome shotgun (WGS) entry which is preliminary data.</text>
</comment>
<protein>
    <recommendedName>
        <fullName evidence="3">DUF2004 domain-containing protein</fullName>
    </recommendedName>
</protein>
<accession>A0ABP4SQ26</accession>
<evidence type="ECO:0008006" key="3">
    <source>
        <dbReference type="Google" id="ProtNLM"/>
    </source>
</evidence>
<sequence length="178" mass="19084">MAPVVASWFHGGMAIEHDFFGLLESGPDGSIFWSENVDLGDQSVTVDLTAPDQDDVSEAALDVAAALISSIEAIDRTARNAMVSELDDRTSEVIEYILQQQEQLGDELEDLLVDISGDVQVDVIRSLQLMSMTILADEHGGADPFAVLEYALDPDATDDVLLVNLDSDGDVLSVTSAD</sequence>
<dbReference type="Proteomes" id="UP001500596">
    <property type="component" value="Unassembled WGS sequence"/>
</dbReference>
<reference evidence="2" key="1">
    <citation type="journal article" date="2019" name="Int. J. Syst. Evol. Microbiol.">
        <title>The Global Catalogue of Microorganisms (GCM) 10K type strain sequencing project: providing services to taxonomists for standard genome sequencing and annotation.</title>
        <authorList>
            <consortium name="The Broad Institute Genomics Platform"/>
            <consortium name="The Broad Institute Genome Sequencing Center for Infectious Disease"/>
            <person name="Wu L."/>
            <person name="Ma J."/>
        </authorList>
    </citation>
    <scope>NUCLEOTIDE SEQUENCE [LARGE SCALE GENOMIC DNA]</scope>
    <source>
        <strain evidence="2">JCM 15575</strain>
    </source>
</reference>